<reference evidence="8 9" key="1">
    <citation type="journal article" date="2020" name="G3 (Bethesda)">
        <title>CeMbio - The Caenorhabditis elegans Microbiome Resource.</title>
        <authorList>
            <person name="Dirksen P."/>
            <person name="Assie A."/>
            <person name="Zimmermann J."/>
            <person name="Zhang F."/>
            <person name="Tietje A.M."/>
            <person name="Marsh S.A."/>
            <person name="Felix M.A."/>
            <person name="Shapira M."/>
            <person name="Kaleta C."/>
            <person name="Schulenburg H."/>
            <person name="Samuel B."/>
        </authorList>
    </citation>
    <scope>NUCLEOTIDE SEQUENCE [LARGE SCALE GENOMIC DNA]</scope>
    <source>
        <strain evidence="8 9">BIGb0172</strain>
    </source>
</reference>
<evidence type="ECO:0000256" key="1">
    <source>
        <dbReference type="ARBA" id="ARBA00022485"/>
    </source>
</evidence>
<dbReference type="Proteomes" id="UP000515240">
    <property type="component" value="Chromosome"/>
</dbReference>
<feature type="domain" description="Nitrite/Sulfite reductase ferredoxin-like" evidence="7">
    <location>
        <begin position="22"/>
        <end position="87"/>
    </location>
</feature>
<dbReference type="InterPro" id="IPR045854">
    <property type="entry name" value="NO2/SO3_Rdtase_4Fe4S_sf"/>
</dbReference>
<dbReference type="GO" id="GO:0043818">
    <property type="term" value="F:precorrin-3B synthase activity"/>
    <property type="evidence" value="ECO:0007669"/>
    <property type="project" value="UniProtKB-EC"/>
</dbReference>
<evidence type="ECO:0000256" key="3">
    <source>
        <dbReference type="ARBA" id="ARBA00022723"/>
    </source>
</evidence>
<evidence type="ECO:0000256" key="4">
    <source>
        <dbReference type="ARBA" id="ARBA00023002"/>
    </source>
</evidence>
<dbReference type="EC" id="1.14.13.83" evidence="8"/>
<sequence>MFSTPPSSPPQTQGWCPGAWLPMASGDGLVVRVRPPLGRLSAAQALRLAELAAQHGAGLLELTSRANIQLRGVAPDQHRALLDALAAQGLLDSDARQEQLRNLVIDPLSQPHDGVLALAEALQQAMASDTELDGLPAKFGLSIASGRHAGLAEVAADLQLIRQAPGAWLLQVPGQPIAWLASNPSLAVHATLALARWCAAQARARRAAGAHPGRLPQLLREAQAQPAALPLLALPDGLCEVPPYLPADDTPQPGWQRNLGLLVAAPLGRVAADALARLAGSGISGLRLTPWRMLLVEGLAPSDSAAIKAAGLDDPVHWIIHPHDARLRISACSGAPGCSQALAPTQGLALALAPHVPEGAHLHVSGCSKGCARQLPATVTLVAQAGNTEPLFGRIRQASAQAVPDSRWSARSLRDNPRLLFEEM</sequence>
<keyword evidence="4 8" id="KW-0560">Oxidoreductase</keyword>
<evidence type="ECO:0000256" key="2">
    <source>
        <dbReference type="ARBA" id="ARBA00022617"/>
    </source>
</evidence>
<dbReference type="SUPFAM" id="SSF55124">
    <property type="entry name" value="Nitrite/Sulfite reductase N-terminal domain-like"/>
    <property type="match status" value="1"/>
</dbReference>
<dbReference type="InterPro" id="IPR051329">
    <property type="entry name" value="NIR_SIR_4Fe-4S"/>
</dbReference>
<accession>A0A7G5EEE0</accession>
<evidence type="ECO:0000256" key="6">
    <source>
        <dbReference type="ARBA" id="ARBA00023014"/>
    </source>
</evidence>
<keyword evidence="9" id="KW-1185">Reference proteome</keyword>
<dbReference type="InterPro" id="IPR005117">
    <property type="entry name" value="NiRdtase/SiRdtase_haem-b_fer"/>
</dbReference>
<dbReference type="KEGG" id="cpis:HS961_05710"/>
<evidence type="ECO:0000313" key="8">
    <source>
        <dbReference type="EMBL" id="QMV72365.1"/>
    </source>
</evidence>
<dbReference type="GO" id="GO:0046872">
    <property type="term" value="F:metal ion binding"/>
    <property type="evidence" value="ECO:0007669"/>
    <property type="project" value="UniProtKB-KW"/>
</dbReference>
<dbReference type="Gene3D" id="3.30.413.10">
    <property type="entry name" value="Sulfite Reductase Hemoprotein, domain 1"/>
    <property type="match status" value="2"/>
</dbReference>
<protein>
    <submittedName>
        <fullName evidence="8">Precorrin-3B synthase</fullName>
        <ecNumber evidence="8">1.14.13.83</ecNumber>
    </submittedName>
</protein>
<keyword evidence="1" id="KW-0004">4Fe-4S</keyword>
<dbReference type="PANTHER" id="PTHR32439">
    <property type="entry name" value="FERREDOXIN--NITRITE REDUCTASE, CHLOROPLASTIC"/>
    <property type="match status" value="1"/>
</dbReference>
<dbReference type="GO" id="GO:0051539">
    <property type="term" value="F:4 iron, 4 sulfur cluster binding"/>
    <property type="evidence" value="ECO:0007669"/>
    <property type="project" value="UniProtKB-KW"/>
</dbReference>
<keyword evidence="5" id="KW-0408">Iron</keyword>
<dbReference type="InterPro" id="IPR012798">
    <property type="entry name" value="Cbl_synth_CobG-like"/>
</dbReference>
<keyword evidence="3" id="KW-0479">Metal-binding</keyword>
<dbReference type="RefSeq" id="WP_182326785.1">
    <property type="nucleotide sequence ID" value="NZ_CP058554.1"/>
</dbReference>
<gene>
    <name evidence="8" type="primary">cobG</name>
    <name evidence="8" type="ORF">HS961_05710</name>
</gene>
<dbReference type="InterPro" id="IPR036136">
    <property type="entry name" value="Nit/Sulf_reduc_fer-like_dom_sf"/>
</dbReference>
<keyword evidence="6" id="KW-0411">Iron-sulfur</keyword>
<proteinExistence type="predicted"/>
<dbReference type="AlphaFoldDB" id="A0A7G5EEE0"/>
<organism evidence="8 9">
    <name type="scientific">Comamonas piscis</name>
    <dbReference type="NCBI Taxonomy" id="1562974"/>
    <lineage>
        <taxon>Bacteria</taxon>
        <taxon>Pseudomonadati</taxon>
        <taxon>Pseudomonadota</taxon>
        <taxon>Betaproteobacteria</taxon>
        <taxon>Burkholderiales</taxon>
        <taxon>Comamonadaceae</taxon>
        <taxon>Comamonas</taxon>
    </lineage>
</organism>
<keyword evidence="2" id="KW-0349">Heme</keyword>
<evidence type="ECO:0000313" key="9">
    <source>
        <dbReference type="Proteomes" id="UP000515240"/>
    </source>
</evidence>
<dbReference type="SUPFAM" id="SSF56014">
    <property type="entry name" value="Nitrite and sulphite reductase 4Fe-4S domain-like"/>
    <property type="match status" value="1"/>
</dbReference>
<dbReference type="Pfam" id="PF03460">
    <property type="entry name" value="NIR_SIR_ferr"/>
    <property type="match status" value="1"/>
</dbReference>
<evidence type="ECO:0000256" key="5">
    <source>
        <dbReference type="ARBA" id="ARBA00023004"/>
    </source>
</evidence>
<dbReference type="NCBIfam" id="TIGR02435">
    <property type="entry name" value="CobG"/>
    <property type="match status" value="1"/>
</dbReference>
<dbReference type="PANTHER" id="PTHR32439:SF9">
    <property type="entry name" value="BLR3264 PROTEIN"/>
    <property type="match status" value="1"/>
</dbReference>
<evidence type="ECO:0000259" key="7">
    <source>
        <dbReference type="Pfam" id="PF03460"/>
    </source>
</evidence>
<name>A0A7G5EEE0_9BURK</name>
<dbReference type="Gene3D" id="3.90.480.10">
    <property type="entry name" value="Sulfite Reductase Hemoprotein,Domain 2"/>
    <property type="match status" value="1"/>
</dbReference>
<dbReference type="EMBL" id="CP058554">
    <property type="protein sequence ID" value="QMV72365.1"/>
    <property type="molecule type" value="Genomic_DNA"/>
</dbReference>